<evidence type="ECO:0000256" key="12">
    <source>
        <dbReference type="SAM" id="Phobius"/>
    </source>
</evidence>
<evidence type="ECO:0000313" key="17">
    <source>
        <dbReference type="Proteomes" id="UP000282297"/>
    </source>
</evidence>
<dbReference type="InterPro" id="IPR035965">
    <property type="entry name" value="PAS-like_dom_sf"/>
</dbReference>
<evidence type="ECO:0000259" key="15">
    <source>
        <dbReference type="PROSITE" id="PS50885"/>
    </source>
</evidence>
<keyword evidence="9" id="KW-0067">ATP-binding</keyword>
<evidence type="ECO:0000256" key="6">
    <source>
        <dbReference type="ARBA" id="ARBA00022679"/>
    </source>
</evidence>
<feature type="domain" description="HAMP" evidence="15">
    <location>
        <begin position="164"/>
        <end position="216"/>
    </location>
</feature>
<reference evidence="17" key="1">
    <citation type="submission" date="2018-11" db="EMBL/GenBank/DDBJ databases">
        <title>Proposal to divide the Flavobacteriaceae and reorganize its genera based on Amino Acid Identity values calculated from whole genome sequences.</title>
        <authorList>
            <person name="Nicholson A.C."/>
            <person name="Gulvik C.A."/>
            <person name="Whitney A.M."/>
            <person name="Humrighouse B.W."/>
            <person name="Bell M."/>
            <person name="Holmes B."/>
            <person name="Steigerwalt A.B."/>
            <person name="Villarma A."/>
            <person name="Sheth M."/>
            <person name="Batra D."/>
            <person name="Pryor J."/>
            <person name="Bernardet J.-F."/>
            <person name="Hugo C."/>
            <person name="Kampfer P."/>
            <person name="Newman J.D."/>
            <person name="McQuiston J.R."/>
        </authorList>
    </citation>
    <scope>NUCLEOTIDE SEQUENCE [LARGE SCALE GENOMIC DNA]</scope>
    <source>
        <strain evidence="17">H4753</strain>
    </source>
</reference>
<dbReference type="InterPro" id="IPR003594">
    <property type="entry name" value="HATPase_dom"/>
</dbReference>
<dbReference type="InterPro" id="IPR003661">
    <property type="entry name" value="HisK_dim/P_dom"/>
</dbReference>
<dbReference type="EC" id="2.7.13.3" evidence="3"/>
<dbReference type="Pfam" id="PF00672">
    <property type="entry name" value="HAMP"/>
    <property type="match status" value="1"/>
</dbReference>
<accession>A0A3G8WPM1</accession>
<evidence type="ECO:0000256" key="1">
    <source>
        <dbReference type="ARBA" id="ARBA00000085"/>
    </source>
</evidence>
<dbReference type="SMART" id="SM00304">
    <property type="entry name" value="HAMP"/>
    <property type="match status" value="1"/>
</dbReference>
<keyword evidence="8" id="KW-0418">Kinase</keyword>
<sequence length="568" mass="62610">MKVKTKLLLGVGTLFLMIVALAAIGSFYINKSKNDTKNILVANYNSLIYSKKMIQALDDFKNPAAAAEFERNLKLEGNNLTEKGEKEAWISLKNHYFEYRENASAEKEVAIRNALGDIMGQNMDAIQRKSDIAIATSENAYVWILALGTFCFLVATTLLFNIPHAISSPISALTKSIAQIARRNYSERLNLPVGGEFGQLAGAFNIMAQKLEEYESSNLKQQVINKKRVETLIENMHDPVIGLDQEGKIVFINDEALKVSGLVKMDVLGKTASHIAIDNDLIREILQREKSASEKSMKIYADARESYFDLDVVPISFTETGQNNVVNAGKVLILRNITRYKELEQAKTNFIATISHELKTPISAIKLGAQLLKNETFGHLTPQQKDLVEGIEGDGQRLLNITGELLNMAQVESGNISLKIADCSVQELIEKAVQNNGALASDKNITLAAECGGTDRTVRADFDKTVWVLNNFISNAIKYSPAGGRIVISAGEYAEAVRFTVQDFGIGISEEHHSQLFNRYFKVPADNQPGTGLGLAISRDFIEGMGGTIGVESKKGEGSKFWFELVQL</sequence>
<dbReference type="Gene3D" id="1.10.287.130">
    <property type="match status" value="1"/>
</dbReference>
<keyword evidence="5" id="KW-0597">Phosphoprotein</keyword>
<keyword evidence="12" id="KW-1133">Transmembrane helix</keyword>
<keyword evidence="7" id="KW-0547">Nucleotide-binding</keyword>
<dbReference type="PROSITE" id="PS50885">
    <property type="entry name" value="HAMP"/>
    <property type="match status" value="1"/>
</dbReference>
<dbReference type="InterPro" id="IPR000014">
    <property type="entry name" value="PAS"/>
</dbReference>
<dbReference type="SUPFAM" id="SSF55874">
    <property type="entry name" value="ATPase domain of HSP90 chaperone/DNA topoisomerase II/histidine kinase"/>
    <property type="match status" value="1"/>
</dbReference>
<proteinExistence type="predicted"/>
<dbReference type="SMART" id="SM00387">
    <property type="entry name" value="HATPase_c"/>
    <property type="match status" value="1"/>
</dbReference>
<dbReference type="SMART" id="SM00388">
    <property type="entry name" value="HisKA"/>
    <property type="match status" value="1"/>
</dbReference>
<feature type="domain" description="Histidine kinase" evidence="13">
    <location>
        <begin position="353"/>
        <end position="568"/>
    </location>
</feature>
<dbReference type="InterPro" id="IPR036890">
    <property type="entry name" value="HATPase_C_sf"/>
</dbReference>
<evidence type="ECO:0000256" key="2">
    <source>
        <dbReference type="ARBA" id="ARBA00004236"/>
    </source>
</evidence>
<dbReference type="Gene3D" id="3.30.450.20">
    <property type="entry name" value="PAS domain"/>
    <property type="match status" value="1"/>
</dbReference>
<dbReference type="FunFam" id="3.30.565.10:FF:000023">
    <property type="entry name" value="PAS domain-containing sensor histidine kinase"/>
    <property type="match status" value="1"/>
</dbReference>
<organism evidence="16 17">
    <name type="scientific">Chryseobacterium taklimakanense</name>
    <dbReference type="NCBI Taxonomy" id="536441"/>
    <lineage>
        <taxon>Bacteria</taxon>
        <taxon>Pseudomonadati</taxon>
        <taxon>Bacteroidota</taxon>
        <taxon>Flavobacteriia</taxon>
        <taxon>Flavobacteriales</taxon>
        <taxon>Weeksellaceae</taxon>
        <taxon>Chryseobacterium group</taxon>
        <taxon>Chryseobacterium</taxon>
    </lineage>
</organism>
<dbReference type="AlphaFoldDB" id="A0A3G8WPM1"/>
<name>A0A3G8WPM1_9FLAO</name>
<dbReference type="PRINTS" id="PR00344">
    <property type="entry name" value="BCTRLSENSOR"/>
</dbReference>
<dbReference type="PANTHER" id="PTHR43047">
    <property type="entry name" value="TWO-COMPONENT HISTIDINE PROTEIN KINASE"/>
    <property type="match status" value="1"/>
</dbReference>
<dbReference type="EMBL" id="CP034171">
    <property type="protein sequence ID" value="AZI21447.1"/>
    <property type="molecule type" value="Genomic_DNA"/>
</dbReference>
<evidence type="ECO:0000256" key="9">
    <source>
        <dbReference type="ARBA" id="ARBA00022840"/>
    </source>
</evidence>
<feature type="domain" description="PAS" evidence="14">
    <location>
        <begin position="225"/>
        <end position="289"/>
    </location>
</feature>
<dbReference type="GO" id="GO:0006355">
    <property type="term" value="P:regulation of DNA-templated transcription"/>
    <property type="evidence" value="ECO:0007669"/>
    <property type="project" value="InterPro"/>
</dbReference>
<dbReference type="GO" id="GO:0005886">
    <property type="term" value="C:plasma membrane"/>
    <property type="evidence" value="ECO:0007669"/>
    <property type="project" value="UniProtKB-SubCell"/>
</dbReference>
<dbReference type="SUPFAM" id="SSF55785">
    <property type="entry name" value="PYP-like sensor domain (PAS domain)"/>
    <property type="match status" value="1"/>
</dbReference>
<protein>
    <recommendedName>
        <fullName evidence="3">histidine kinase</fullName>
        <ecNumber evidence="3">2.7.13.3</ecNumber>
    </recommendedName>
</protein>
<evidence type="ECO:0000256" key="7">
    <source>
        <dbReference type="ARBA" id="ARBA00022741"/>
    </source>
</evidence>
<dbReference type="GO" id="GO:0005524">
    <property type="term" value="F:ATP binding"/>
    <property type="evidence" value="ECO:0007669"/>
    <property type="project" value="UniProtKB-KW"/>
</dbReference>
<dbReference type="CDD" id="cd06225">
    <property type="entry name" value="HAMP"/>
    <property type="match status" value="1"/>
</dbReference>
<dbReference type="PANTHER" id="PTHR43047:SF72">
    <property type="entry name" value="OSMOSENSING HISTIDINE PROTEIN KINASE SLN1"/>
    <property type="match status" value="1"/>
</dbReference>
<dbReference type="InterPro" id="IPR005467">
    <property type="entry name" value="His_kinase_dom"/>
</dbReference>
<dbReference type="Pfam" id="PF00989">
    <property type="entry name" value="PAS"/>
    <property type="match status" value="1"/>
</dbReference>
<dbReference type="SUPFAM" id="SSF158472">
    <property type="entry name" value="HAMP domain-like"/>
    <property type="match status" value="1"/>
</dbReference>
<evidence type="ECO:0000256" key="3">
    <source>
        <dbReference type="ARBA" id="ARBA00012438"/>
    </source>
</evidence>
<keyword evidence="12" id="KW-0812">Transmembrane</keyword>
<dbReference type="InterPro" id="IPR003660">
    <property type="entry name" value="HAMP_dom"/>
</dbReference>
<dbReference type="Pfam" id="PF02518">
    <property type="entry name" value="HATPase_c"/>
    <property type="match status" value="1"/>
</dbReference>
<evidence type="ECO:0000256" key="10">
    <source>
        <dbReference type="ARBA" id="ARBA00023012"/>
    </source>
</evidence>
<dbReference type="Pfam" id="PF00512">
    <property type="entry name" value="HisKA"/>
    <property type="match status" value="1"/>
</dbReference>
<evidence type="ECO:0000256" key="5">
    <source>
        <dbReference type="ARBA" id="ARBA00022553"/>
    </source>
</evidence>
<keyword evidence="11 12" id="KW-0472">Membrane</keyword>
<evidence type="ECO:0000256" key="4">
    <source>
        <dbReference type="ARBA" id="ARBA00022475"/>
    </source>
</evidence>
<dbReference type="InterPro" id="IPR013767">
    <property type="entry name" value="PAS_fold"/>
</dbReference>
<dbReference type="InterPro" id="IPR036097">
    <property type="entry name" value="HisK_dim/P_sf"/>
</dbReference>
<evidence type="ECO:0000259" key="13">
    <source>
        <dbReference type="PROSITE" id="PS50109"/>
    </source>
</evidence>
<dbReference type="NCBIfam" id="TIGR00229">
    <property type="entry name" value="sensory_box"/>
    <property type="match status" value="1"/>
</dbReference>
<dbReference type="GO" id="GO:0000155">
    <property type="term" value="F:phosphorelay sensor kinase activity"/>
    <property type="evidence" value="ECO:0007669"/>
    <property type="project" value="InterPro"/>
</dbReference>
<dbReference type="CDD" id="cd00082">
    <property type="entry name" value="HisKA"/>
    <property type="match status" value="1"/>
</dbReference>
<gene>
    <name evidence="16" type="ORF">EIH08_08035</name>
</gene>
<dbReference type="SMART" id="SM00091">
    <property type="entry name" value="PAS"/>
    <property type="match status" value="1"/>
</dbReference>
<dbReference type="InterPro" id="IPR004358">
    <property type="entry name" value="Sig_transdc_His_kin-like_C"/>
</dbReference>
<dbReference type="CDD" id="cd00130">
    <property type="entry name" value="PAS"/>
    <property type="match status" value="1"/>
</dbReference>
<dbReference type="Gene3D" id="6.10.340.10">
    <property type="match status" value="1"/>
</dbReference>
<evidence type="ECO:0000256" key="8">
    <source>
        <dbReference type="ARBA" id="ARBA00022777"/>
    </source>
</evidence>
<feature type="transmembrane region" description="Helical" evidence="12">
    <location>
        <begin position="140"/>
        <end position="160"/>
    </location>
</feature>
<evidence type="ECO:0000256" key="11">
    <source>
        <dbReference type="ARBA" id="ARBA00023136"/>
    </source>
</evidence>
<comment type="catalytic activity">
    <reaction evidence="1">
        <text>ATP + protein L-histidine = ADP + protein N-phospho-L-histidine.</text>
        <dbReference type="EC" id="2.7.13.3"/>
    </reaction>
</comment>
<comment type="subcellular location">
    <subcellularLocation>
        <location evidence="2">Cell membrane</location>
    </subcellularLocation>
</comment>
<evidence type="ECO:0000259" key="14">
    <source>
        <dbReference type="PROSITE" id="PS50112"/>
    </source>
</evidence>
<dbReference type="Gene3D" id="3.30.565.10">
    <property type="entry name" value="Histidine kinase-like ATPase, C-terminal domain"/>
    <property type="match status" value="1"/>
</dbReference>
<dbReference type="SUPFAM" id="SSF47384">
    <property type="entry name" value="Homodimeric domain of signal transducing histidine kinase"/>
    <property type="match status" value="1"/>
</dbReference>
<evidence type="ECO:0000313" key="16">
    <source>
        <dbReference type="EMBL" id="AZI21447.1"/>
    </source>
</evidence>
<dbReference type="PROSITE" id="PS50109">
    <property type="entry name" value="HIS_KIN"/>
    <property type="match status" value="1"/>
</dbReference>
<dbReference type="PROSITE" id="PS50112">
    <property type="entry name" value="PAS"/>
    <property type="match status" value="1"/>
</dbReference>
<dbReference type="Proteomes" id="UP000282297">
    <property type="component" value="Chromosome"/>
</dbReference>
<keyword evidence="6" id="KW-0808">Transferase</keyword>
<dbReference type="GO" id="GO:0009927">
    <property type="term" value="F:histidine phosphotransfer kinase activity"/>
    <property type="evidence" value="ECO:0007669"/>
    <property type="project" value="TreeGrafter"/>
</dbReference>
<keyword evidence="4" id="KW-1003">Cell membrane</keyword>
<keyword evidence="10" id="KW-0902">Two-component regulatory system</keyword>